<keyword evidence="2" id="KW-1185">Reference proteome</keyword>
<organism evidence="1 2">
    <name type="scientific">Ramalina farinacea</name>
    <dbReference type="NCBI Taxonomy" id="258253"/>
    <lineage>
        <taxon>Eukaryota</taxon>
        <taxon>Fungi</taxon>
        <taxon>Dikarya</taxon>
        <taxon>Ascomycota</taxon>
        <taxon>Pezizomycotina</taxon>
        <taxon>Lecanoromycetes</taxon>
        <taxon>OSLEUM clade</taxon>
        <taxon>Lecanoromycetidae</taxon>
        <taxon>Lecanorales</taxon>
        <taxon>Lecanorineae</taxon>
        <taxon>Ramalinaceae</taxon>
        <taxon>Ramalina</taxon>
    </lineage>
</organism>
<gene>
    <name evidence="1" type="ORF">OHK93_008404</name>
</gene>
<accession>A0AA43QMC8</accession>
<sequence length="407" mass="46259">MASGKGSVIEFEDRLSRLEEHTECSSAKKGELGTRCCNRHQEDDQWHLHHCNVRAPMDTMDVMAAMRFQIINHRRIVTTTCRVVEMDVCNMIANHALVTVGMKTLFDKLCDFFQMIQGIYPYLLPQEIDLGRLKDLSRRGNPRQHFHAIRELSPPFRVILRHLSYLDQDHEISPLQRLGRMGIVAPNEVNHLVTTAAFGDTDEILSPEHLRSIWKPVAKERMAPEDKGEVGKLTRGLWRTHLRVKHCDTPPMTEFEVQSLFGADATLASHAQDRLPYDCGRNKYTLNEQDPFVLECTAKGLFTSSGPSGTAYRYLNMWLALDGSRDKLPELRFATAAMLLGGSHHSLIEALAVCAPLCGCRMPKDLKDMLDQLVPRELELTQKGARYSLSPEAFYHELSRRLNARLA</sequence>
<comment type="caution">
    <text evidence="1">The sequence shown here is derived from an EMBL/GenBank/DDBJ whole genome shotgun (WGS) entry which is preliminary data.</text>
</comment>
<name>A0AA43QMC8_9LECA</name>
<dbReference type="EMBL" id="JAPUFD010000009">
    <property type="protein sequence ID" value="MDI1489126.1"/>
    <property type="molecule type" value="Genomic_DNA"/>
</dbReference>
<evidence type="ECO:0000313" key="1">
    <source>
        <dbReference type="EMBL" id="MDI1489126.1"/>
    </source>
</evidence>
<dbReference type="AlphaFoldDB" id="A0AA43QMC8"/>
<evidence type="ECO:0000313" key="2">
    <source>
        <dbReference type="Proteomes" id="UP001161017"/>
    </source>
</evidence>
<protein>
    <submittedName>
        <fullName evidence="1">Uncharacterized protein</fullName>
    </submittedName>
</protein>
<dbReference type="Proteomes" id="UP001161017">
    <property type="component" value="Unassembled WGS sequence"/>
</dbReference>
<proteinExistence type="predicted"/>
<reference evidence="1" key="1">
    <citation type="journal article" date="2023" name="Genome Biol. Evol.">
        <title>First Whole Genome Sequence and Flow Cytometry Genome Size Data for the Lichen-Forming Fungus Ramalina farinacea (Ascomycota).</title>
        <authorList>
            <person name="Llewellyn T."/>
            <person name="Mian S."/>
            <person name="Hill R."/>
            <person name="Leitch I.J."/>
            <person name="Gaya E."/>
        </authorList>
    </citation>
    <scope>NUCLEOTIDE SEQUENCE</scope>
    <source>
        <strain evidence="1">LIQ254RAFAR</strain>
    </source>
</reference>